<dbReference type="AlphaFoldDB" id="A0A5C5V7B9"/>
<dbReference type="GO" id="GO:0000155">
    <property type="term" value="F:phosphorelay sensor kinase activity"/>
    <property type="evidence" value="ECO:0007669"/>
    <property type="project" value="InterPro"/>
</dbReference>
<dbReference type="InterPro" id="IPR001789">
    <property type="entry name" value="Sig_transdc_resp-reg_receiver"/>
</dbReference>
<dbReference type="Proteomes" id="UP000318878">
    <property type="component" value="Unassembled WGS sequence"/>
</dbReference>
<evidence type="ECO:0000256" key="3">
    <source>
        <dbReference type="ARBA" id="ARBA00022553"/>
    </source>
</evidence>
<dbReference type="Gene3D" id="3.40.50.2300">
    <property type="match status" value="1"/>
</dbReference>
<feature type="compositionally biased region" description="Polar residues" evidence="10">
    <location>
        <begin position="359"/>
        <end position="368"/>
    </location>
</feature>
<evidence type="ECO:0000256" key="6">
    <source>
        <dbReference type="ARBA" id="ARBA00022777"/>
    </source>
</evidence>
<feature type="modified residue" description="4-aspartylphosphate" evidence="9">
    <location>
        <position position="60"/>
    </location>
</feature>
<dbReference type="EMBL" id="SJPF01000002">
    <property type="protein sequence ID" value="TWT34171.1"/>
    <property type="molecule type" value="Genomic_DNA"/>
</dbReference>
<evidence type="ECO:0000259" key="12">
    <source>
        <dbReference type="PROSITE" id="PS50110"/>
    </source>
</evidence>
<dbReference type="PANTHER" id="PTHR42878">
    <property type="entry name" value="TWO-COMPONENT HISTIDINE KINASE"/>
    <property type="match status" value="1"/>
</dbReference>
<dbReference type="Pfam" id="PF00512">
    <property type="entry name" value="HisKA"/>
    <property type="match status" value="1"/>
</dbReference>
<dbReference type="InterPro" id="IPR011006">
    <property type="entry name" value="CheY-like_superfamily"/>
</dbReference>
<dbReference type="Pfam" id="PF00072">
    <property type="entry name" value="Response_reg"/>
    <property type="match status" value="1"/>
</dbReference>
<feature type="domain" description="Histidine kinase" evidence="11">
    <location>
        <begin position="148"/>
        <end position="360"/>
    </location>
</feature>
<feature type="region of interest" description="Disordered" evidence="10">
    <location>
        <begin position="359"/>
        <end position="378"/>
    </location>
</feature>
<dbReference type="SUPFAM" id="SSF47384">
    <property type="entry name" value="Homodimeric domain of signal transducing histidine kinase"/>
    <property type="match status" value="1"/>
</dbReference>
<name>A0A5C5V7B9_9BACT</name>
<dbReference type="InterPro" id="IPR003594">
    <property type="entry name" value="HATPase_dom"/>
</dbReference>
<proteinExistence type="predicted"/>
<evidence type="ECO:0000256" key="4">
    <source>
        <dbReference type="ARBA" id="ARBA00022679"/>
    </source>
</evidence>
<dbReference type="InterPro" id="IPR036890">
    <property type="entry name" value="HATPase_C_sf"/>
</dbReference>
<dbReference type="FunFam" id="3.30.565.10:FF:000006">
    <property type="entry name" value="Sensor histidine kinase WalK"/>
    <property type="match status" value="1"/>
</dbReference>
<keyword evidence="14" id="KW-1185">Reference proteome</keyword>
<comment type="catalytic activity">
    <reaction evidence="1">
        <text>ATP + protein L-histidine = ADP + protein N-phospho-L-histidine.</text>
        <dbReference type="EC" id="2.7.13.3"/>
    </reaction>
</comment>
<evidence type="ECO:0000313" key="13">
    <source>
        <dbReference type="EMBL" id="TWT34171.1"/>
    </source>
</evidence>
<dbReference type="GO" id="GO:0005524">
    <property type="term" value="F:ATP binding"/>
    <property type="evidence" value="ECO:0007669"/>
    <property type="project" value="UniProtKB-KW"/>
</dbReference>
<dbReference type="PANTHER" id="PTHR42878:SF7">
    <property type="entry name" value="SENSOR HISTIDINE KINASE GLRK"/>
    <property type="match status" value="1"/>
</dbReference>
<dbReference type="GO" id="GO:0030295">
    <property type="term" value="F:protein kinase activator activity"/>
    <property type="evidence" value="ECO:0007669"/>
    <property type="project" value="TreeGrafter"/>
</dbReference>
<dbReference type="PROSITE" id="PS50110">
    <property type="entry name" value="RESPONSE_REGULATORY"/>
    <property type="match status" value="1"/>
</dbReference>
<feature type="domain" description="Response regulatory" evidence="12">
    <location>
        <begin position="8"/>
        <end position="125"/>
    </location>
</feature>
<dbReference type="InterPro" id="IPR005467">
    <property type="entry name" value="His_kinase_dom"/>
</dbReference>
<dbReference type="Gene3D" id="1.10.287.130">
    <property type="match status" value="1"/>
</dbReference>
<dbReference type="Pfam" id="PF02518">
    <property type="entry name" value="HATPase_c"/>
    <property type="match status" value="1"/>
</dbReference>
<keyword evidence="6" id="KW-0418">Kinase</keyword>
<dbReference type="SUPFAM" id="SSF52172">
    <property type="entry name" value="CheY-like"/>
    <property type="match status" value="1"/>
</dbReference>
<dbReference type="SMART" id="SM00388">
    <property type="entry name" value="HisKA"/>
    <property type="match status" value="1"/>
</dbReference>
<evidence type="ECO:0000256" key="9">
    <source>
        <dbReference type="PROSITE-ProRule" id="PRU00169"/>
    </source>
</evidence>
<comment type="caution">
    <text evidence="13">The sequence shown here is derived from an EMBL/GenBank/DDBJ whole genome shotgun (WGS) entry which is preliminary data.</text>
</comment>
<keyword evidence="3 9" id="KW-0597">Phosphoprotein</keyword>
<dbReference type="GO" id="GO:0007234">
    <property type="term" value="P:osmosensory signaling via phosphorelay pathway"/>
    <property type="evidence" value="ECO:0007669"/>
    <property type="project" value="TreeGrafter"/>
</dbReference>
<evidence type="ECO:0000256" key="5">
    <source>
        <dbReference type="ARBA" id="ARBA00022741"/>
    </source>
</evidence>
<dbReference type="CDD" id="cd00156">
    <property type="entry name" value="REC"/>
    <property type="match status" value="1"/>
</dbReference>
<dbReference type="InterPro" id="IPR050351">
    <property type="entry name" value="BphY/WalK/GraS-like"/>
</dbReference>
<reference evidence="13 14" key="1">
    <citation type="submission" date="2019-02" db="EMBL/GenBank/DDBJ databases">
        <title>Deep-cultivation of Planctomycetes and their phenomic and genomic characterization uncovers novel biology.</title>
        <authorList>
            <person name="Wiegand S."/>
            <person name="Jogler M."/>
            <person name="Boedeker C."/>
            <person name="Pinto D."/>
            <person name="Vollmers J."/>
            <person name="Rivas-Marin E."/>
            <person name="Kohn T."/>
            <person name="Peeters S.H."/>
            <person name="Heuer A."/>
            <person name="Rast P."/>
            <person name="Oberbeckmann S."/>
            <person name="Bunk B."/>
            <person name="Jeske O."/>
            <person name="Meyerdierks A."/>
            <person name="Storesund J.E."/>
            <person name="Kallscheuer N."/>
            <person name="Luecker S."/>
            <person name="Lage O.M."/>
            <person name="Pohl T."/>
            <person name="Merkel B.J."/>
            <person name="Hornburger P."/>
            <person name="Mueller R.-W."/>
            <person name="Bruemmer F."/>
            <person name="Labrenz M."/>
            <person name="Spormann A.M."/>
            <person name="Op Den Camp H."/>
            <person name="Overmann J."/>
            <person name="Amann R."/>
            <person name="Jetten M.S.M."/>
            <person name="Mascher T."/>
            <person name="Medema M.H."/>
            <person name="Devos D.P."/>
            <person name="Kaster A.-K."/>
            <person name="Ovreas L."/>
            <person name="Rohde M."/>
            <person name="Galperin M.Y."/>
            <person name="Jogler C."/>
        </authorList>
    </citation>
    <scope>NUCLEOTIDE SEQUENCE [LARGE SCALE GENOMIC DNA]</scope>
    <source>
        <strain evidence="13 14">Enr8</strain>
    </source>
</reference>
<protein>
    <recommendedName>
        <fullName evidence="2">histidine kinase</fullName>
        <ecNumber evidence="2">2.7.13.3</ecNumber>
    </recommendedName>
</protein>
<dbReference type="RefSeq" id="WP_186767507.1">
    <property type="nucleotide sequence ID" value="NZ_SJPF01000002.1"/>
</dbReference>
<evidence type="ECO:0000256" key="7">
    <source>
        <dbReference type="ARBA" id="ARBA00022840"/>
    </source>
</evidence>
<accession>A0A5C5V7B9</accession>
<dbReference type="SMART" id="SM00448">
    <property type="entry name" value="REC"/>
    <property type="match status" value="1"/>
</dbReference>
<evidence type="ECO:0000256" key="1">
    <source>
        <dbReference type="ARBA" id="ARBA00000085"/>
    </source>
</evidence>
<dbReference type="PRINTS" id="PR00344">
    <property type="entry name" value="BCTRLSENSOR"/>
</dbReference>
<dbReference type="SMART" id="SM00387">
    <property type="entry name" value="HATPase_c"/>
    <property type="match status" value="1"/>
</dbReference>
<dbReference type="CDD" id="cd00082">
    <property type="entry name" value="HisKA"/>
    <property type="match status" value="1"/>
</dbReference>
<dbReference type="PROSITE" id="PS50109">
    <property type="entry name" value="HIS_KIN"/>
    <property type="match status" value="1"/>
</dbReference>
<keyword evidence="5" id="KW-0547">Nucleotide-binding</keyword>
<dbReference type="SUPFAM" id="SSF55874">
    <property type="entry name" value="ATPase domain of HSP90 chaperone/DNA topoisomerase II/histidine kinase"/>
    <property type="match status" value="1"/>
</dbReference>
<dbReference type="Gene3D" id="3.30.565.10">
    <property type="entry name" value="Histidine kinase-like ATPase, C-terminal domain"/>
    <property type="match status" value="1"/>
</dbReference>
<evidence type="ECO:0000259" key="11">
    <source>
        <dbReference type="PROSITE" id="PS50109"/>
    </source>
</evidence>
<keyword evidence="8" id="KW-0902">Two-component regulatory system</keyword>
<keyword evidence="7" id="KW-0067">ATP-binding</keyword>
<evidence type="ECO:0000256" key="10">
    <source>
        <dbReference type="SAM" id="MobiDB-lite"/>
    </source>
</evidence>
<gene>
    <name evidence="13" type="primary">cph1_4</name>
    <name evidence="13" type="ORF">Enr8_15650</name>
</gene>
<dbReference type="InterPro" id="IPR004358">
    <property type="entry name" value="Sig_transdc_His_kin-like_C"/>
</dbReference>
<dbReference type="InterPro" id="IPR036097">
    <property type="entry name" value="HisK_dim/P_sf"/>
</dbReference>
<dbReference type="EC" id="2.7.13.3" evidence="2"/>
<dbReference type="GO" id="GO:0000156">
    <property type="term" value="F:phosphorelay response regulator activity"/>
    <property type="evidence" value="ECO:0007669"/>
    <property type="project" value="TreeGrafter"/>
</dbReference>
<evidence type="ECO:0000313" key="14">
    <source>
        <dbReference type="Proteomes" id="UP000318878"/>
    </source>
</evidence>
<evidence type="ECO:0000256" key="2">
    <source>
        <dbReference type="ARBA" id="ARBA00012438"/>
    </source>
</evidence>
<sequence>MNLNQSLQILLIDDSVGDAILLKSLLSKVLHQPPSIVHCTTAEAGLEHLKSKRIDCLFLDYMLDTETGLDVLKTIRDAENDVPVIIVTGRGCEEVAVDALSLGAQDYLVKGALSPHSVERALNNALQRVQMARLVAEQQREIRNFACVAAHDLRSPAGRVANYAELLLTDDDLTDEERTDFLETMKSSSLRMCDLIDRLLDYARYGRTDNEFGNVQLDDVWHHVQENLAFEMERAGARVEVDSLPQVFGEHTNLVQLLQNLVGNAIKYRGDRPPVVRLQATEGDHFWTISVADNGVGIPAEDVEEVFAPFRRSEAHTSFEGSGIGLATCRKIVELHGGKIWAESEPGVGTTLRFTLPASSEYGQTTQPDAAPASVTLT</sequence>
<organism evidence="13 14">
    <name type="scientific">Blastopirellula retiformator</name>
    <dbReference type="NCBI Taxonomy" id="2527970"/>
    <lineage>
        <taxon>Bacteria</taxon>
        <taxon>Pseudomonadati</taxon>
        <taxon>Planctomycetota</taxon>
        <taxon>Planctomycetia</taxon>
        <taxon>Pirellulales</taxon>
        <taxon>Pirellulaceae</taxon>
        <taxon>Blastopirellula</taxon>
    </lineage>
</organism>
<keyword evidence="4 13" id="KW-0808">Transferase</keyword>
<evidence type="ECO:0000256" key="8">
    <source>
        <dbReference type="ARBA" id="ARBA00023012"/>
    </source>
</evidence>
<dbReference type="InterPro" id="IPR003661">
    <property type="entry name" value="HisK_dim/P_dom"/>
</dbReference>